<reference evidence="3" key="1">
    <citation type="submission" date="2017-01" db="EMBL/GenBank/DDBJ databases">
        <authorList>
            <person name="Varghese N."/>
            <person name="Submissions S."/>
        </authorList>
    </citation>
    <scope>NUCLEOTIDE SEQUENCE [LARGE SCALE GENOMIC DNA]</scope>
    <source>
        <strain evidence="3">DSM 21054</strain>
    </source>
</reference>
<keyword evidence="1" id="KW-0676">Redox-active center</keyword>
<evidence type="ECO:0000313" key="2">
    <source>
        <dbReference type="EMBL" id="SIT28673.1"/>
    </source>
</evidence>
<dbReference type="STRING" id="477680.SAMN05421788_10887"/>
<dbReference type="PANTHER" id="PTHR36417">
    <property type="entry name" value="SELENOPROTEIN DOMAIN PROTEIN (AFU_ORTHOLOGUE AFUA_1G05220)"/>
    <property type="match status" value="1"/>
</dbReference>
<dbReference type="AlphaFoldDB" id="A0A173ME20"/>
<dbReference type="InterPro" id="IPR036249">
    <property type="entry name" value="Thioredoxin-like_sf"/>
</dbReference>
<dbReference type="Gene3D" id="3.40.30.10">
    <property type="entry name" value="Glutaredoxin"/>
    <property type="match status" value="1"/>
</dbReference>
<evidence type="ECO:0000313" key="3">
    <source>
        <dbReference type="Proteomes" id="UP000186917"/>
    </source>
</evidence>
<keyword evidence="3" id="KW-1185">Reference proteome</keyword>
<dbReference type="Proteomes" id="UP000186917">
    <property type="component" value="Unassembled WGS sequence"/>
</dbReference>
<dbReference type="NCBIfam" id="TIGR02174">
    <property type="entry name" value="CXXU_selWTH"/>
    <property type="match status" value="1"/>
</dbReference>
<name>A0A173ME20_9BACT</name>
<organism evidence="2 3">
    <name type="scientific">Filimonas lacunae</name>
    <dbReference type="NCBI Taxonomy" id="477680"/>
    <lineage>
        <taxon>Bacteria</taxon>
        <taxon>Pseudomonadati</taxon>
        <taxon>Bacteroidota</taxon>
        <taxon>Chitinophagia</taxon>
        <taxon>Chitinophagales</taxon>
        <taxon>Chitinophagaceae</taxon>
        <taxon>Filimonas</taxon>
    </lineage>
</organism>
<accession>A0A173ME20</accession>
<proteinExistence type="predicted"/>
<protein>
    <submittedName>
        <fullName evidence="2">Selenoprotein W-related protein</fullName>
    </submittedName>
</protein>
<dbReference type="OrthoDB" id="9811366at2"/>
<sequence>MAYISSMTKQVVTIEYCPKCGWLLRAAYIAQELLTTFQEELGGVLLKPAEISGRFTVSVGGQEVFDRKREGRFPETKEIKQLVRDIACPDKSLGHSDKP</sequence>
<dbReference type="InterPro" id="IPR011893">
    <property type="entry name" value="Selenoprotein_Rdx-typ"/>
</dbReference>
<evidence type="ECO:0000256" key="1">
    <source>
        <dbReference type="ARBA" id="ARBA00023284"/>
    </source>
</evidence>
<dbReference type="SUPFAM" id="SSF52833">
    <property type="entry name" value="Thioredoxin-like"/>
    <property type="match status" value="1"/>
</dbReference>
<dbReference type="PANTHER" id="PTHR36417:SF2">
    <property type="entry name" value="SELENOPROTEIN DOMAIN PROTEIN (AFU_ORTHOLOGUE AFUA_1G05220)"/>
    <property type="match status" value="1"/>
</dbReference>
<dbReference type="RefSeq" id="WP_076381121.1">
    <property type="nucleotide sequence ID" value="NZ_AP017422.1"/>
</dbReference>
<dbReference type="Pfam" id="PF10262">
    <property type="entry name" value="Rdx"/>
    <property type="match status" value="1"/>
</dbReference>
<dbReference type="EMBL" id="FTOR01000008">
    <property type="protein sequence ID" value="SIT28673.1"/>
    <property type="molecule type" value="Genomic_DNA"/>
</dbReference>
<gene>
    <name evidence="2" type="ORF">SAMN05421788_10887</name>
</gene>
<dbReference type="KEGG" id="fln:FLA_1782"/>